<dbReference type="PANTHER" id="PTHR43657:SF1">
    <property type="entry name" value="ALTERED INHERITANCE OF MITOCHONDRIA PROTEIN 24, MITOCHONDRIAL"/>
    <property type="match status" value="1"/>
</dbReference>
<proteinExistence type="predicted"/>
<accession>A0A917P8I4</accession>
<reference evidence="1" key="1">
    <citation type="journal article" date="2014" name="Int. J. Syst. Evol. Microbiol.">
        <title>Complete genome sequence of Corynebacterium casei LMG S-19264T (=DSM 44701T), isolated from a smear-ripened cheese.</title>
        <authorList>
            <consortium name="US DOE Joint Genome Institute (JGI-PGF)"/>
            <person name="Walter F."/>
            <person name="Albersmeier A."/>
            <person name="Kalinowski J."/>
            <person name="Ruckert C."/>
        </authorList>
    </citation>
    <scope>NUCLEOTIDE SEQUENCE</scope>
    <source>
        <strain evidence="1">JCM 14371</strain>
    </source>
</reference>
<dbReference type="SUPFAM" id="SSF51219">
    <property type="entry name" value="TRAP-like"/>
    <property type="match status" value="1"/>
</dbReference>
<organism evidence="1 2">
    <name type="scientific">Deinococcus aquiradiocola</name>
    <dbReference type="NCBI Taxonomy" id="393059"/>
    <lineage>
        <taxon>Bacteria</taxon>
        <taxon>Thermotogati</taxon>
        <taxon>Deinococcota</taxon>
        <taxon>Deinococci</taxon>
        <taxon>Deinococcales</taxon>
        <taxon>Deinococcaceae</taxon>
        <taxon>Deinococcus</taxon>
    </lineage>
</organism>
<dbReference type="Pfam" id="PF01987">
    <property type="entry name" value="AIM24"/>
    <property type="match status" value="1"/>
</dbReference>
<name>A0A917P8I4_9DEIO</name>
<comment type="caution">
    <text evidence="1">The sequence shown here is derived from an EMBL/GenBank/DDBJ whole genome shotgun (WGS) entry which is preliminary data.</text>
</comment>
<reference evidence="1" key="2">
    <citation type="submission" date="2020-09" db="EMBL/GenBank/DDBJ databases">
        <authorList>
            <person name="Sun Q."/>
            <person name="Ohkuma M."/>
        </authorList>
    </citation>
    <scope>NUCLEOTIDE SEQUENCE</scope>
    <source>
        <strain evidence="1">JCM 14371</strain>
    </source>
</reference>
<evidence type="ECO:0000313" key="1">
    <source>
        <dbReference type="EMBL" id="GGJ66408.1"/>
    </source>
</evidence>
<dbReference type="InterPro" id="IPR016031">
    <property type="entry name" value="Trp_RNA-bd_attenuator-like_dom"/>
</dbReference>
<sequence>MVVDDADRDHDHEHAGGLLGGLSRAFGGGTAFLIHLSTASQGQAAFCADVPGKVVPLGLEAGESIVTHKHAFLCAESSVQLAVTFTRRLRAGQVGGDGFVRQKLTGPGMAFVEMDGDAIEYHLKAGEQMLVEPGPVAMFDPGVDFATRRMKGIRHLLFSGESLFFARLTGPGRVWLNSVTVTKVVHRVGEYLPGKG</sequence>
<dbReference type="InterPro" id="IPR036983">
    <property type="entry name" value="AIM24_sf"/>
</dbReference>
<keyword evidence="2" id="KW-1185">Reference proteome</keyword>
<dbReference type="PANTHER" id="PTHR43657">
    <property type="entry name" value="TRYPTOPHAN RNA-BINDING ATTENUATOR PROTEIN-LIKE PROTEIN"/>
    <property type="match status" value="1"/>
</dbReference>
<dbReference type="Gene3D" id="3.60.160.10">
    <property type="entry name" value="Mitochondrial biogenesis AIM24"/>
    <property type="match status" value="1"/>
</dbReference>
<gene>
    <name evidence="1" type="ORF">GCM10008939_08120</name>
</gene>
<dbReference type="EMBL" id="BMOE01000002">
    <property type="protein sequence ID" value="GGJ66408.1"/>
    <property type="molecule type" value="Genomic_DNA"/>
</dbReference>
<dbReference type="InterPro" id="IPR002838">
    <property type="entry name" value="AIM24"/>
</dbReference>
<evidence type="ECO:0000313" key="2">
    <source>
        <dbReference type="Proteomes" id="UP000635726"/>
    </source>
</evidence>
<evidence type="ECO:0008006" key="3">
    <source>
        <dbReference type="Google" id="ProtNLM"/>
    </source>
</evidence>
<protein>
    <recommendedName>
        <fullName evidence="3">AIM24 family protein</fullName>
    </recommendedName>
</protein>
<dbReference type="AlphaFoldDB" id="A0A917P8I4"/>
<dbReference type="Proteomes" id="UP000635726">
    <property type="component" value="Unassembled WGS sequence"/>
</dbReference>